<dbReference type="HOGENOM" id="CLU_1820989_0_0_2"/>
<keyword evidence="3" id="KW-1185">Reference proteome</keyword>
<dbReference type="EMBL" id="CP002842">
    <property type="protein sequence ID" value="AEH39482.1"/>
    <property type="molecule type" value="Genomic_DNA"/>
</dbReference>
<dbReference type="RefSeq" id="WP_013876020.1">
    <property type="nucleotide sequence ID" value="NC_015659.1"/>
</dbReference>
<sequence>MPSDALSALERVPPITRFTSVPFVVLGSLLLLLWWFSIPPSAADGSQYQDIYATLYDSVFVMGLGVLAIGCLSTLVIGYEWWRSTTTLSGDGTDDVTDFDAAAPNTVTIRVNGREYEFRANDVPALKDRFDDLEIREDDDA</sequence>
<feature type="transmembrane region" description="Helical" evidence="1">
    <location>
        <begin position="58"/>
        <end position="79"/>
    </location>
</feature>
<proteinExistence type="predicted"/>
<protein>
    <submittedName>
        <fullName evidence="2">Uncharacterized protein</fullName>
    </submittedName>
</protein>
<evidence type="ECO:0000313" key="2">
    <source>
        <dbReference type="EMBL" id="AEH39482.1"/>
    </source>
</evidence>
<name>F8DEP5_HALXS</name>
<feature type="transmembrane region" description="Helical" evidence="1">
    <location>
        <begin position="21"/>
        <end position="38"/>
    </location>
</feature>
<dbReference type="GeneID" id="10795596"/>
<geneLocation type="plasmid" evidence="2 3">
    <name>pHALXA03</name>
</geneLocation>
<reference evidence="3" key="1">
    <citation type="journal article" date="2012" name="Stand. Genomic Sci.">
        <title>Complete genome sequence of Halopiger xanaduensis type strain (SH-6(T)).</title>
        <authorList>
            <person name="Anderson I."/>
            <person name="Tindall B.J."/>
            <person name="Rohde M."/>
            <person name="Lucas S."/>
            <person name="Han J."/>
            <person name="Lapidus A."/>
            <person name="Cheng J.F."/>
            <person name="Goodwin L."/>
            <person name="Pitluck S."/>
            <person name="Peters L."/>
            <person name="Pati A."/>
            <person name="Mikhailova N."/>
            <person name="Pagani I."/>
            <person name="Teshima H."/>
            <person name="Han C."/>
            <person name="Tapia R."/>
            <person name="Land M."/>
            <person name="Woyke T."/>
            <person name="Klenk H.P."/>
            <person name="Kyrpides N."/>
            <person name="Ivanova N."/>
        </authorList>
    </citation>
    <scope>NUCLEOTIDE SEQUENCE [LARGE SCALE GENOMIC DNA]</scope>
    <source>
        <strain evidence="3">DSM 18323 / JCM 14033 / SH-6</strain>
        <plasmid evidence="3">Plasmid pHALXA03</plasmid>
    </source>
</reference>
<dbReference type="OrthoDB" id="376720at2157"/>
<keyword evidence="1" id="KW-1133">Transmembrane helix</keyword>
<dbReference type="Proteomes" id="UP000006794">
    <property type="component" value="Plasmid pHALXA03"/>
</dbReference>
<keyword evidence="2" id="KW-0614">Plasmid</keyword>
<keyword evidence="1" id="KW-0812">Transmembrane</keyword>
<dbReference type="KEGG" id="hxa:Halxa_0242"/>
<dbReference type="AlphaFoldDB" id="F8DEP5"/>
<evidence type="ECO:0000256" key="1">
    <source>
        <dbReference type="SAM" id="Phobius"/>
    </source>
</evidence>
<organism evidence="2 3">
    <name type="scientific">Halopiger xanaduensis (strain DSM 18323 / JCM 14033 / SH-6)</name>
    <dbReference type="NCBI Taxonomy" id="797210"/>
    <lineage>
        <taxon>Archaea</taxon>
        <taxon>Methanobacteriati</taxon>
        <taxon>Methanobacteriota</taxon>
        <taxon>Stenosarchaea group</taxon>
        <taxon>Halobacteria</taxon>
        <taxon>Halobacteriales</taxon>
        <taxon>Natrialbaceae</taxon>
        <taxon>Halopiger</taxon>
    </lineage>
</organism>
<gene>
    <name evidence="2" type="ordered locus">Halxa_0242</name>
</gene>
<evidence type="ECO:0000313" key="3">
    <source>
        <dbReference type="Proteomes" id="UP000006794"/>
    </source>
</evidence>
<keyword evidence="1" id="KW-0472">Membrane</keyword>
<accession>F8DEP5</accession>